<name>A0A916Q4M3_9FIRM</name>
<evidence type="ECO:0000313" key="3">
    <source>
        <dbReference type="Proteomes" id="UP000613208"/>
    </source>
</evidence>
<gene>
    <name evidence="2" type="ORF">ANBU17_06600</name>
</gene>
<evidence type="ECO:0000313" key="2">
    <source>
        <dbReference type="EMBL" id="GFO84313.1"/>
    </source>
</evidence>
<proteinExistence type="predicted"/>
<feature type="transmembrane region" description="Helical" evidence="1">
    <location>
        <begin position="52"/>
        <end position="72"/>
    </location>
</feature>
<dbReference type="AlphaFoldDB" id="A0A916Q4M3"/>
<dbReference type="EMBL" id="BLYI01000013">
    <property type="protein sequence ID" value="GFO84313.1"/>
    <property type="molecule type" value="Genomic_DNA"/>
</dbReference>
<evidence type="ECO:0000256" key="1">
    <source>
        <dbReference type="SAM" id="Phobius"/>
    </source>
</evidence>
<sequence>MKKSRKKSFAYRPSDRVVSRISAVSSILGILGILGYIVLIFGSFQASGNGSVWYGLGGWAILVCAAAGMYCAVRSFEDTAAMAVWKIVGCVTNGIVLLFSLIIFILGLIA</sequence>
<comment type="caution">
    <text evidence="2">The sequence shown here is derived from an EMBL/GenBank/DDBJ whole genome shotgun (WGS) entry which is preliminary data.</text>
</comment>
<keyword evidence="1" id="KW-0812">Transmembrane</keyword>
<feature type="transmembrane region" description="Helical" evidence="1">
    <location>
        <begin position="21"/>
        <end position="46"/>
    </location>
</feature>
<feature type="transmembrane region" description="Helical" evidence="1">
    <location>
        <begin position="84"/>
        <end position="109"/>
    </location>
</feature>
<protein>
    <submittedName>
        <fullName evidence="2">Uncharacterized protein</fullName>
    </submittedName>
</protein>
<organism evidence="2 3">
    <name type="scientific">Anaerostipes butyraticus</name>
    <dbReference type="NCBI Taxonomy" id="645466"/>
    <lineage>
        <taxon>Bacteria</taxon>
        <taxon>Bacillati</taxon>
        <taxon>Bacillota</taxon>
        <taxon>Clostridia</taxon>
        <taxon>Lachnospirales</taxon>
        <taxon>Lachnospiraceae</taxon>
        <taxon>Anaerostipes</taxon>
    </lineage>
</organism>
<reference evidence="2" key="1">
    <citation type="submission" date="2020-06" db="EMBL/GenBank/DDBJ databases">
        <title>Characterization of fructooligosaccharide metabolism and fructooligosaccharide-degrading enzymes in human commensal butyrate producers.</title>
        <authorList>
            <person name="Tanno H."/>
            <person name="Fujii T."/>
            <person name="Hirano K."/>
            <person name="Maeno S."/>
            <person name="Tonozuka T."/>
            <person name="Sakamoto M."/>
            <person name="Ohkuma M."/>
            <person name="Tochio T."/>
            <person name="Endo A."/>
        </authorList>
    </citation>
    <scope>NUCLEOTIDE SEQUENCE</scope>
    <source>
        <strain evidence="2">JCM 17466</strain>
    </source>
</reference>
<dbReference type="Proteomes" id="UP000613208">
    <property type="component" value="Unassembled WGS sequence"/>
</dbReference>
<keyword evidence="1" id="KW-1133">Transmembrane helix</keyword>
<accession>A0A916Q4M3</accession>
<keyword evidence="1" id="KW-0472">Membrane</keyword>
<dbReference type="RefSeq" id="WP_201310059.1">
    <property type="nucleotide sequence ID" value="NZ_BLYI01000013.1"/>
</dbReference>
<keyword evidence="3" id="KW-1185">Reference proteome</keyword>